<keyword evidence="5 8" id="KW-1133">Transmembrane helix</keyword>
<keyword evidence="10" id="KW-0645">Protease</keyword>
<proteinExistence type="inferred from homology"/>
<dbReference type="eggNOG" id="COG0705">
    <property type="taxonomic scope" value="Bacteria"/>
</dbReference>
<feature type="repeat" description="TPR" evidence="7">
    <location>
        <begin position="446"/>
        <end position="479"/>
    </location>
</feature>
<dbReference type="OrthoDB" id="9813074at2"/>
<feature type="transmembrane region" description="Helical" evidence="8">
    <location>
        <begin position="192"/>
        <end position="215"/>
    </location>
</feature>
<keyword evidence="7" id="KW-0802">TPR repeat</keyword>
<dbReference type="PANTHER" id="PTHR43731:SF14">
    <property type="entry name" value="PRESENILIN-ASSOCIATED RHOMBOID-LIKE PROTEIN, MITOCHONDRIAL"/>
    <property type="match status" value="1"/>
</dbReference>
<reference evidence="10" key="1">
    <citation type="submission" date="2009-10" db="EMBL/GenBank/DDBJ databases">
        <title>Complete sequence of Bacillus selenitireducens MLS10.</title>
        <authorList>
            <consortium name="US DOE Joint Genome Institute"/>
            <person name="Lucas S."/>
            <person name="Copeland A."/>
            <person name="Lapidus A."/>
            <person name="Glavina del Rio T."/>
            <person name="Dalin E."/>
            <person name="Tice H."/>
            <person name="Bruce D."/>
            <person name="Goodwin L."/>
            <person name="Pitluck S."/>
            <person name="Sims D."/>
            <person name="Brettin T."/>
            <person name="Detter J.C."/>
            <person name="Han C."/>
            <person name="Larimer F."/>
            <person name="Land M."/>
            <person name="Hauser L."/>
            <person name="Kyrpides N."/>
            <person name="Ovchinnikova G."/>
            <person name="Stolz J."/>
        </authorList>
    </citation>
    <scope>NUCLEOTIDE SEQUENCE [LARGE SCALE GENOMIC DNA]</scope>
    <source>
        <strain evidence="10">MLS10</strain>
    </source>
</reference>
<evidence type="ECO:0000256" key="6">
    <source>
        <dbReference type="ARBA" id="ARBA00023136"/>
    </source>
</evidence>
<dbReference type="PROSITE" id="PS50293">
    <property type="entry name" value="TPR_REGION"/>
    <property type="match status" value="1"/>
</dbReference>
<gene>
    <name evidence="10" type="ordered locus">Bsel_2310</name>
</gene>
<feature type="transmembrane region" description="Helical" evidence="8">
    <location>
        <begin position="274"/>
        <end position="292"/>
    </location>
</feature>
<dbReference type="HOGENOM" id="CLU_040141_0_0_9"/>
<dbReference type="Gene3D" id="1.20.1540.10">
    <property type="entry name" value="Rhomboid-like"/>
    <property type="match status" value="1"/>
</dbReference>
<dbReference type="InterPro" id="IPR022764">
    <property type="entry name" value="Peptidase_S54_rhomboid_dom"/>
</dbReference>
<dbReference type="SUPFAM" id="SSF144091">
    <property type="entry name" value="Rhomboid-like"/>
    <property type="match status" value="1"/>
</dbReference>
<comment type="similarity">
    <text evidence="2">Belongs to the peptidase S54 family.</text>
</comment>
<evidence type="ECO:0000256" key="1">
    <source>
        <dbReference type="ARBA" id="ARBA00004141"/>
    </source>
</evidence>
<dbReference type="EMBL" id="CP001791">
    <property type="protein sequence ID" value="ADH99813.1"/>
    <property type="molecule type" value="Genomic_DNA"/>
</dbReference>
<name>D6XW59_BACIE</name>
<dbReference type="Pfam" id="PF01694">
    <property type="entry name" value="Rhomboid"/>
    <property type="match status" value="1"/>
</dbReference>
<keyword evidence="4 10" id="KW-0378">Hydrolase</keyword>
<sequence>MNEMTERVKYWEFLHHLIDHEGMKILYIKEDDDTAWIEDDRHKQPVIIRLTRKNFDWSNQLKADIDIANRNSKEVKRHFNIRSGNVINVILSQVTPVDDYEHYLSSVLPLTAGGKNQFRTLLITMDQLQDRMFPLATEWKLKDTPVFTPSEALEEEGLEAARIQKLQRDIQRLTNERTKQDMSLFQQGKPRLTILLIGIIAAIFVWMETVGSTTSTLTLVEFGAKYDPAILDGEWWRFVSAMFIHIGPLHLFMNSLALFFLGAAVERIFGTGRFFGIYFLAGLFGSVASFVFNDNISAGASGAIFGLFGALLYFGVRHKKLFFRTMGMNILVILGINLVFGFVVPMVDNGAHIGGLIGGFIASSIVGLPAHKKDKSMIGAFLTAVILMAGLLLAGYNQDLDDDMLASINFQIAGEWIELEEYSKAEPYLLSILSNSESDIQESDYVNSYFFLSYVQLQQDNLADAEESLQETIRLRPDFHEAHYNLALVYMEKDEMDRALDSAQQALSLVPENEDYQSLVNELEQR</sequence>
<dbReference type="Pfam" id="PF13432">
    <property type="entry name" value="TPR_16"/>
    <property type="match status" value="1"/>
</dbReference>
<feature type="transmembrane region" description="Helical" evidence="8">
    <location>
        <begin position="328"/>
        <end position="347"/>
    </location>
</feature>
<dbReference type="Gene3D" id="1.25.40.10">
    <property type="entry name" value="Tetratricopeptide repeat domain"/>
    <property type="match status" value="1"/>
</dbReference>
<evidence type="ECO:0000256" key="2">
    <source>
        <dbReference type="ARBA" id="ARBA00009045"/>
    </source>
</evidence>
<keyword evidence="6 8" id="KW-0472">Membrane</keyword>
<dbReference type="GO" id="GO:0016020">
    <property type="term" value="C:membrane"/>
    <property type="evidence" value="ECO:0007669"/>
    <property type="project" value="UniProtKB-SubCell"/>
</dbReference>
<feature type="transmembrane region" description="Helical" evidence="8">
    <location>
        <begin position="235"/>
        <end position="262"/>
    </location>
</feature>
<feature type="transmembrane region" description="Helical" evidence="8">
    <location>
        <begin position="377"/>
        <end position="396"/>
    </location>
</feature>
<evidence type="ECO:0000256" key="4">
    <source>
        <dbReference type="ARBA" id="ARBA00022801"/>
    </source>
</evidence>
<protein>
    <submittedName>
        <fullName evidence="10">Rhomboid protease</fullName>
        <ecNumber evidence="10">3.4.21.105</ecNumber>
    </submittedName>
</protein>
<dbReference type="AlphaFoldDB" id="D6XW59"/>
<evidence type="ECO:0000256" key="5">
    <source>
        <dbReference type="ARBA" id="ARBA00022989"/>
    </source>
</evidence>
<dbReference type="STRING" id="439292.Bsel_2310"/>
<dbReference type="Proteomes" id="UP000000271">
    <property type="component" value="Chromosome"/>
</dbReference>
<dbReference type="GO" id="GO:0006508">
    <property type="term" value="P:proteolysis"/>
    <property type="evidence" value="ECO:0007669"/>
    <property type="project" value="UniProtKB-KW"/>
</dbReference>
<evidence type="ECO:0000313" key="10">
    <source>
        <dbReference type="EMBL" id="ADH99813.1"/>
    </source>
</evidence>
<dbReference type="InterPro" id="IPR035952">
    <property type="entry name" value="Rhomboid-like_sf"/>
</dbReference>
<dbReference type="KEGG" id="bse:Bsel_2310"/>
<organism evidence="10 11">
    <name type="scientific">Bacillus selenitireducens (strain ATCC 700615 / DSM 15326 / MLS10)</name>
    <dbReference type="NCBI Taxonomy" id="439292"/>
    <lineage>
        <taxon>Bacteria</taxon>
        <taxon>Bacillati</taxon>
        <taxon>Bacillota</taxon>
        <taxon>Bacilli</taxon>
        <taxon>Bacillales</taxon>
        <taxon>Bacillaceae</taxon>
        <taxon>Salisediminibacterium</taxon>
    </lineage>
</organism>
<feature type="transmembrane region" description="Helical" evidence="8">
    <location>
        <begin position="353"/>
        <end position="370"/>
    </location>
</feature>
<evidence type="ECO:0000256" key="8">
    <source>
        <dbReference type="SAM" id="Phobius"/>
    </source>
</evidence>
<evidence type="ECO:0000313" key="11">
    <source>
        <dbReference type="Proteomes" id="UP000000271"/>
    </source>
</evidence>
<dbReference type="SUPFAM" id="SSF48452">
    <property type="entry name" value="TPR-like"/>
    <property type="match status" value="1"/>
</dbReference>
<evidence type="ECO:0000256" key="7">
    <source>
        <dbReference type="PROSITE-ProRule" id="PRU00339"/>
    </source>
</evidence>
<dbReference type="eggNOG" id="COG0457">
    <property type="taxonomic scope" value="Bacteria"/>
</dbReference>
<keyword evidence="3 8" id="KW-0812">Transmembrane</keyword>
<dbReference type="GO" id="GO:0004252">
    <property type="term" value="F:serine-type endopeptidase activity"/>
    <property type="evidence" value="ECO:0007669"/>
    <property type="project" value="InterPro"/>
</dbReference>
<dbReference type="EC" id="3.4.21.105" evidence="10"/>
<dbReference type="PROSITE" id="PS50005">
    <property type="entry name" value="TPR"/>
    <property type="match status" value="2"/>
</dbReference>
<feature type="transmembrane region" description="Helical" evidence="8">
    <location>
        <begin position="298"/>
        <end position="316"/>
    </location>
</feature>
<accession>D6XW59</accession>
<dbReference type="MEROPS" id="S54.014"/>
<dbReference type="PANTHER" id="PTHR43731">
    <property type="entry name" value="RHOMBOID PROTEASE"/>
    <property type="match status" value="1"/>
</dbReference>
<dbReference type="SMART" id="SM00028">
    <property type="entry name" value="TPR"/>
    <property type="match status" value="3"/>
</dbReference>
<evidence type="ECO:0000259" key="9">
    <source>
        <dbReference type="Pfam" id="PF01694"/>
    </source>
</evidence>
<feature type="repeat" description="TPR" evidence="7">
    <location>
        <begin position="480"/>
        <end position="513"/>
    </location>
</feature>
<evidence type="ECO:0000256" key="3">
    <source>
        <dbReference type="ARBA" id="ARBA00022692"/>
    </source>
</evidence>
<comment type="subcellular location">
    <subcellularLocation>
        <location evidence="1">Membrane</location>
        <topology evidence="1">Multi-pass membrane protein</topology>
    </subcellularLocation>
</comment>
<feature type="domain" description="Peptidase S54 rhomboid" evidence="9">
    <location>
        <begin position="233"/>
        <end position="366"/>
    </location>
</feature>
<dbReference type="InterPro" id="IPR050925">
    <property type="entry name" value="Rhomboid_protease_S54"/>
</dbReference>
<dbReference type="InterPro" id="IPR019734">
    <property type="entry name" value="TPR_rpt"/>
</dbReference>
<dbReference type="InterPro" id="IPR011990">
    <property type="entry name" value="TPR-like_helical_dom_sf"/>
</dbReference>
<keyword evidence="11" id="KW-1185">Reference proteome</keyword>